<evidence type="ECO:0000313" key="1">
    <source>
        <dbReference type="EMBL" id="MFC7277309.1"/>
    </source>
</evidence>
<dbReference type="EMBL" id="JBHTBJ010000021">
    <property type="protein sequence ID" value="MFC7277309.1"/>
    <property type="molecule type" value="Genomic_DNA"/>
</dbReference>
<reference evidence="2" key="1">
    <citation type="journal article" date="2019" name="Int. J. Syst. Evol. Microbiol.">
        <title>The Global Catalogue of Microorganisms (GCM) 10K type strain sequencing project: providing services to taxonomists for standard genome sequencing and annotation.</title>
        <authorList>
            <consortium name="The Broad Institute Genomics Platform"/>
            <consortium name="The Broad Institute Genome Sequencing Center for Infectious Disease"/>
            <person name="Wu L."/>
            <person name="Ma J."/>
        </authorList>
    </citation>
    <scope>NUCLEOTIDE SEQUENCE [LARGE SCALE GENOMIC DNA]</scope>
    <source>
        <strain evidence="2">XZYJT-10</strain>
    </source>
</reference>
<name>A0ABW2HWP6_9ACTN</name>
<dbReference type="Proteomes" id="UP001596548">
    <property type="component" value="Unassembled WGS sequence"/>
</dbReference>
<proteinExistence type="predicted"/>
<organism evidence="1 2">
    <name type="scientific">Paractinoplanes rhizophilus</name>
    <dbReference type="NCBI Taxonomy" id="1416877"/>
    <lineage>
        <taxon>Bacteria</taxon>
        <taxon>Bacillati</taxon>
        <taxon>Actinomycetota</taxon>
        <taxon>Actinomycetes</taxon>
        <taxon>Micromonosporales</taxon>
        <taxon>Micromonosporaceae</taxon>
        <taxon>Paractinoplanes</taxon>
    </lineage>
</organism>
<accession>A0ABW2HWP6</accession>
<sequence length="118" mass="13040">MTVSQDAAIGLDIPLRGQFIEVAPGGYDWIQMWFSGVTGEQPGDEADEVDEVWLHYQDGADPEWLYLAQATRVPVPRHATLMAFRLPERPGVRLSGYRLVAAAEDRVEAAGDLVRVTS</sequence>
<gene>
    <name evidence="1" type="ORF">ACFQS1_25230</name>
</gene>
<dbReference type="RefSeq" id="WP_378972719.1">
    <property type="nucleotide sequence ID" value="NZ_JBHTBJ010000021.1"/>
</dbReference>
<protein>
    <submittedName>
        <fullName evidence="1">Uncharacterized protein</fullName>
    </submittedName>
</protein>
<keyword evidence="2" id="KW-1185">Reference proteome</keyword>
<evidence type="ECO:0000313" key="2">
    <source>
        <dbReference type="Proteomes" id="UP001596548"/>
    </source>
</evidence>
<comment type="caution">
    <text evidence="1">The sequence shown here is derived from an EMBL/GenBank/DDBJ whole genome shotgun (WGS) entry which is preliminary data.</text>
</comment>